<dbReference type="InterPro" id="IPR007899">
    <property type="entry name" value="CHAD_dom"/>
</dbReference>
<feature type="domain" description="CHAD" evidence="1">
    <location>
        <begin position="10"/>
        <end position="220"/>
    </location>
</feature>
<organism evidence="2 3">
    <name type="scientific">Flavisolibacter ginsenosidimutans</name>
    <dbReference type="NCBI Taxonomy" id="661481"/>
    <lineage>
        <taxon>Bacteria</taxon>
        <taxon>Pseudomonadati</taxon>
        <taxon>Bacteroidota</taxon>
        <taxon>Chitinophagia</taxon>
        <taxon>Chitinophagales</taxon>
        <taxon>Chitinophagaceae</taxon>
        <taxon>Flavisolibacter</taxon>
    </lineage>
</organism>
<evidence type="ECO:0000259" key="1">
    <source>
        <dbReference type="Pfam" id="PF05235"/>
    </source>
</evidence>
<dbReference type="Proteomes" id="UP000321204">
    <property type="component" value="Chromosome"/>
</dbReference>
<dbReference type="OrthoDB" id="676869at2"/>
<proteinExistence type="predicted"/>
<name>A0A5B8UML8_9BACT</name>
<dbReference type="Gene3D" id="1.40.20.10">
    <property type="entry name" value="CHAD domain"/>
    <property type="match status" value="1"/>
</dbReference>
<sequence>MKSSEVKKRVKKHFEKLQPLYGNVLEDFELEKIHDFRLRIKKLNSFLWLLNGDKPAGDLKIKQPLRHFYHTVGNVRNLQLHNQRIETLCKQLQLSPPLYYLQSLQQKEREEKASAREEALHLDVKKHSNKLTKAAPKKLKRARIKNFIINNFTALLTLLKQPVLRNEDLHEVRKILKRFLYVWPWIKDGLKTEFQPPLLNKRTCDNLSAIIGDFMDNIVAVSFFEPPYSLLETNAEEITVLQSLHAHIVADKQRQYNDVVAALKNLLPSTETGRTSVSSPSTTVLL</sequence>
<dbReference type="Pfam" id="PF05235">
    <property type="entry name" value="CHAD"/>
    <property type="match status" value="1"/>
</dbReference>
<accession>A0A5B8UML8</accession>
<keyword evidence="3" id="KW-1185">Reference proteome</keyword>
<reference evidence="2 3" key="1">
    <citation type="journal article" date="2015" name="Int. J. Syst. Evol. Microbiol.">
        <title>Flavisolibacter ginsenosidimutans sp. nov., with ginsenoside-converting activity isolated from soil used for cultivating ginseng.</title>
        <authorList>
            <person name="Zhao Y."/>
            <person name="Liu Q."/>
            <person name="Kang M.S."/>
            <person name="Jin F."/>
            <person name="Yu H."/>
            <person name="Im W.T."/>
        </authorList>
    </citation>
    <scope>NUCLEOTIDE SEQUENCE [LARGE SCALE GENOMIC DNA]</scope>
    <source>
        <strain evidence="2 3">Gsoil 636</strain>
    </source>
</reference>
<dbReference type="KEGG" id="fgg:FSB75_19090"/>
<gene>
    <name evidence="2" type="ORF">FSB75_19090</name>
</gene>
<evidence type="ECO:0000313" key="3">
    <source>
        <dbReference type="Proteomes" id="UP000321204"/>
    </source>
</evidence>
<dbReference type="RefSeq" id="WP_146790747.1">
    <property type="nucleotide sequence ID" value="NZ_BAABIO010000003.1"/>
</dbReference>
<dbReference type="AlphaFoldDB" id="A0A5B8UML8"/>
<dbReference type="InterPro" id="IPR038186">
    <property type="entry name" value="CHAD_dom_sf"/>
</dbReference>
<protein>
    <submittedName>
        <fullName evidence="2">CHAD domain-containing protein</fullName>
    </submittedName>
</protein>
<dbReference type="EMBL" id="CP042433">
    <property type="protein sequence ID" value="QEC57921.1"/>
    <property type="molecule type" value="Genomic_DNA"/>
</dbReference>
<evidence type="ECO:0000313" key="2">
    <source>
        <dbReference type="EMBL" id="QEC57921.1"/>
    </source>
</evidence>